<evidence type="ECO:0000313" key="2">
    <source>
        <dbReference type="Proteomes" id="UP001196413"/>
    </source>
</evidence>
<evidence type="ECO:0000313" key="1">
    <source>
        <dbReference type="EMBL" id="KAJ1350614.1"/>
    </source>
</evidence>
<dbReference type="AlphaFoldDB" id="A0AAD5MN01"/>
<comment type="caution">
    <text evidence="1">The sequence shown here is derived from an EMBL/GenBank/DDBJ whole genome shotgun (WGS) entry which is preliminary data.</text>
</comment>
<reference evidence="1" key="1">
    <citation type="submission" date="2021-06" db="EMBL/GenBank/DDBJ databases">
        <title>Parelaphostrongylus tenuis whole genome reference sequence.</title>
        <authorList>
            <person name="Garwood T.J."/>
            <person name="Larsen P.A."/>
            <person name="Fountain-Jones N.M."/>
            <person name="Garbe J.R."/>
            <person name="Macchietto M.G."/>
            <person name="Kania S.A."/>
            <person name="Gerhold R.W."/>
            <person name="Richards J.E."/>
            <person name="Wolf T.M."/>
        </authorList>
    </citation>
    <scope>NUCLEOTIDE SEQUENCE</scope>
    <source>
        <strain evidence="1">MNPRO001-30</strain>
        <tissue evidence="1">Meninges</tissue>
    </source>
</reference>
<keyword evidence="2" id="KW-1185">Reference proteome</keyword>
<organism evidence="1 2">
    <name type="scientific">Parelaphostrongylus tenuis</name>
    <name type="common">Meningeal worm</name>
    <dbReference type="NCBI Taxonomy" id="148309"/>
    <lineage>
        <taxon>Eukaryota</taxon>
        <taxon>Metazoa</taxon>
        <taxon>Ecdysozoa</taxon>
        <taxon>Nematoda</taxon>
        <taxon>Chromadorea</taxon>
        <taxon>Rhabditida</taxon>
        <taxon>Rhabditina</taxon>
        <taxon>Rhabditomorpha</taxon>
        <taxon>Strongyloidea</taxon>
        <taxon>Metastrongylidae</taxon>
        <taxon>Parelaphostrongylus</taxon>
    </lineage>
</organism>
<gene>
    <name evidence="1" type="ORF">KIN20_006443</name>
</gene>
<sequence length="188" mass="22160">MVMIYFKHGVTSISFRSAVEVHEILKQNLEEKNSQLLSSTYISLHWPEPPSVTEKQLRRMQRRCLYAINSTSNHTENLEKDMNLYHHNNINPRNTRLFVVQRTQRRYSKKTSTYLTPFKPICTSTPINLSCENFGTNNLMELPAFHRTLVRHLRVPKFPPPPIPNEQSEDNTYITLDHNDDLETYLYP</sequence>
<accession>A0AAD5MN01</accession>
<name>A0AAD5MN01_PARTN</name>
<dbReference type="EMBL" id="JAHQIW010000900">
    <property type="protein sequence ID" value="KAJ1350614.1"/>
    <property type="molecule type" value="Genomic_DNA"/>
</dbReference>
<proteinExistence type="predicted"/>
<dbReference type="Proteomes" id="UP001196413">
    <property type="component" value="Unassembled WGS sequence"/>
</dbReference>
<protein>
    <submittedName>
        <fullName evidence="1">Uncharacterized protein</fullName>
    </submittedName>
</protein>